<dbReference type="RefSeq" id="WP_212595327.1">
    <property type="nucleotide sequence ID" value="NZ_CP073587.1"/>
</dbReference>
<dbReference type="EMBL" id="CP073587">
    <property type="protein sequence ID" value="QUN06313.1"/>
    <property type="molecule type" value="Genomic_DNA"/>
</dbReference>
<dbReference type="Proteomes" id="UP000679575">
    <property type="component" value="Chromosome"/>
</dbReference>
<accession>A0ABX7YU86</accession>
<reference evidence="1 2" key="1">
    <citation type="submission" date="2021-04" db="EMBL/GenBank/DDBJ databases">
        <title>Novel species identification of genus Shewanella.</title>
        <authorList>
            <person name="Liu G."/>
        </authorList>
    </citation>
    <scope>NUCLEOTIDE SEQUENCE [LARGE SCALE GENOMIC DNA]</scope>
    <source>
        <strain evidence="1 2">FJAT-54481</strain>
    </source>
</reference>
<evidence type="ECO:0000313" key="2">
    <source>
        <dbReference type="Proteomes" id="UP000679575"/>
    </source>
</evidence>
<evidence type="ECO:0000313" key="1">
    <source>
        <dbReference type="EMBL" id="QUN06313.1"/>
    </source>
</evidence>
<organism evidence="1 2">
    <name type="scientific">Shewanella yunxiaonensis</name>
    <dbReference type="NCBI Taxonomy" id="2829809"/>
    <lineage>
        <taxon>Bacteria</taxon>
        <taxon>Pseudomonadati</taxon>
        <taxon>Pseudomonadota</taxon>
        <taxon>Gammaproteobacteria</taxon>
        <taxon>Alteromonadales</taxon>
        <taxon>Shewanellaceae</taxon>
        <taxon>Shewanella</taxon>
    </lineage>
</organism>
<gene>
    <name evidence="1" type="ORF">KDN34_02265</name>
</gene>
<sequence>MEMSDLIPSWFSNASASTASSSSSSVDLSSGLDSLFGQVMQDALGKVSSSVTTVASATSGTVDSMGLLGEGLAGGLLTSFYQSKVSNSLADVFNELNTEPTSSSTSGSVPTYSSGTVSVGGSTTTDSSDITPFADGQSFSFGDALDVINPLQHIPILNYYYRNLTGDQIGFVPQVAGSTLYGGALGAFGSLLEVGATSLLGESPVEYAVNAVSGDNKS</sequence>
<proteinExistence type="predicted"/>
<name>A0ABX7YU86_9GAMM</name>
<keyword evidence="2" id="KW-1185">Reference proteome</keyword>
<protein>
    <submittedName>
        <fullName evidence="1">Uncharacterized protein</fullName>
    </submittedName>
</protein>